<keyword evidence="1" id="KW-0812">Transmembrane</keyword>
<evidence type="ECO:0000256" key="1">
    <source>
        <dbReference type="SAM" id="Phobius"/>
    </source>
</evidence>
<accession>A0AAV5X0B2</accession>
<comment type="caution">
    <text evidence="2">The sequence shown here is derived from an EMBL/GenBank/DDBJ whole genome shotgun (WGS) entry which is preliminary data.</text>
</comment>
<dbReference type="EMBL" id="BTSY01000278">
    <property type="protein sequence ID" value="GMT37811.1"/>
    <property type="molecule type" value="Genomic_DNA"/>
</dbReference>
<sequence>MDWLRRLPSLLPNFDKKMCLTLPSSSSLMDWIRRLDAFLEDMDTILVFHFTAFSIIVLTVFLPLLCPINLLGFVAFSILGPSLLFTEKLRADEQQRDLR</sequence>
<gene>
    <name evidence="2" type="ORF">PFISCL1PPCAC_29108</name>
</gene>
<evidence type="ECO:0000313" key="2">
    <source>
        <dbReference type="EMBL" id="GMT37811.1"/>
    </source>
</evidence>
<keyword evidence="1" id="KW-1133">Transmembrane helix</keyword>
<organism evidence="2 3">
    <name type="scientific">Pristionchus fissidentatus</name>
    <dbReference type="NCBI Taxonomy" id="1538716"/>
    <lineage>
        <taxon>Eukaryota</taxon>
        <taxon>Metazoa</taxon>
        <taxon>Ecdysozoa</taxon>
        <taxon>Nematoda</taxon>
        <taxon>Chromadorea</taxon>
        <taxon>Rhabditida</taxon>
        <taxon>Rhabditina</taxon>
        <taxon>Diplogasteromorpha</taxon>
        <taxon>Diplogasteroidea</taxon>
        <taxon>Neodiplogasteridae</taxon>
        <taxon>Pristionchus</taxon>
    </lineage>
</organism>
<dbReference type="AlphaFoldDB" id="A0AAV5X0B2"/>
<feature type="transmembrane region" description="Helical" evidence="1">
    <location>
        <begin position="68"/>
        <end position="86"/>
    </location>
</feature>
<feature type="non-terminal residue" evidence="2">
    <location>
        <position position="99"/>
    </location>
</feature>
<keyword evidence="1" id="KW-0472">Membrane</keyword>
<protein>
    <recommendedName>
        <fullName evidence="4">PRA1 family protein</fullName>
    </recommendedName>
</protein>
<proteinExistence type="predicted"/>
<name>A0AAV5X0B2_9BILA</name>
<evidence type="ECO:0000313" key="3">
    <source>
        <dbReference type="Proteomes" id="UP001432322"/>
    </source>
</evidence>
<reference evidence="2" key="1">
    <citation type="submission" date="2023-10" db="EMBL/GenBank/DDBJ databases">
        <title>Genome assembly of Pristionchus species.</title>
        <authorList>
            <person name="Yoshida K."/>
            <person name="Sommer R.J."/>
        </authorList>
    </citation>
    <scope>NUCLEOTIDE SEQUENCE</scope>
    <source>
        <strain evidence="2">RS5133</strain>
    </source>
</reference>
<keyword evidence="3" id="KW-1185">Reference proteome</keyword>
<dbReference type="Proteomes" id="UP001432322">
    <property type="component" value="Unassembled WGS sequence"/>
</dbReference>
<evidence type="ECO:0008006" key="4">
    <source>
        <dbReference type="Google" id="ProtNLM"/>
    </source>
</evidence>